<comment type="function">
    <text evidence="1">May be involved in the folding of the extracellular lipase during its passage through the periplasm.</text>
</comment>
<keyword evidence="6" id="KW-0997">Cell inner membrane</keyword>
<accession>A0ABM9QU36</accession>
<keyword evidence="8" id="KW-0442">Lipid degradation</keyword>
<protein>
    <recommendedName>
        <fullName evidence="4">Lipase chaperone</fullName>
    </recommendedName>
    <alternativeName>
        <fullName evidence="15">Lipase foldase</fullName>
    </alternativeName>
    <alternativeName>
        <fullName evidence="13">Lipase helper protein</fullName>
    </alternativeName>
    <alternativeName>
        <fullName evidence="14">Lipase modulator</fullName>
    </alternativeName>
</protein>
<evidence type="ECO:0000256" key="5">
    <source>
        <dbReference type="ARBA" id="ARBA00022475"/>
    </source>
</evidence>
<evidence type="ECO:0000256" key="2">
    <source>
        <dbReference type="ARBA" id="ARBA00004383"/>
    </source>
</evidence>
<evidence type="ECO:0000256" key="13">
    <source>
        <dbReference type="ARBA" id="ARBA00030948"/>
    </source>
</evidence>
<dbReference type="Pfam" id="PF03280">
    <property type="entry name" value="Lipase_chap"/>
    <property type="match status" value="1"/>
</dbReference>
<comment type="similarity">
    <text evidence="3">Belongs to the lipase chaperone family.</text>
</comment>
<evidence type="ECO:0000256" key="10">
    <source>
        <dbReference type="ARBA" id="ARBA00023098"/>
    </source>
</evidence>
<dbReference type="EMBL" id="CCJX01000103">
    <property type="protein sequence ID" value="CDT33748.1"/>
    <property type="molecule type" value="Genomic_DNA"/>
</dbReference>
<keyword evidence="18" id="KW-1185">Reference proteome</keyword>
<gene>
    <name evidence="17" type="ORF">VCR4J5_200175</name>
</gene>
<keyword evidence="11" id="KW-0472">Membrane</keyword>
<name>A0ABM9QU36_9VIBR</name>
<proteinExistence type="inferred from homology"/>
<evidence type="ECO:0000256" key="14">
    <source>
        <dbReference type="ARBA" id="ARBA00031542"/>
    </source>
</evidence>
<dbReference type="GeneID" id="93902813"/>
<evidence type="ECO:0000313" key="17">
    <source>
        <dbReference type="EMBL" id="CDT33748.1"/>
    </source>
</evidence>
<comment type="subcellular location">
    <subcellularLocation>
        <location evidence="2">Cell inner membrane</location>
        <topology evidence="2">Single-pass membrane protein</topology>
        <orientation evidence="2">Periplasmic side</orientation>
    </subcellularLocation>
</comment>
<evidence type="ECO:0000256" key="15">
    <source>
        <dbReference type="ARBA" id="ARBA00033028"/>
    </source>
</evidence>
<evidence type="ECO:0000256" key="9">
    <source>
        <dbReference type="ARBA" id="ARBA00022989"/>
    </source>
</evidence>
<evidence type="ECO:0000256" key="1">
    <source>
        <dbReference type="ARBA" id="ARBA00003280"/>
    </source>
</evidence>
<evidence type="ECO:0000256" key="4">
    <source>
        <dbReference type="ARBA" id="ARBA00019692"/>
    </source>
</evidence>
<evidence type="ECO:0000256" key="11">
    <source>
        <dbReference type="ARBA" id="ARBA00023136"/>
    </source>
</evidence>
<dbReference type="NCBIfam" id="NF002337">
    <property type="entry name" value="PRK01294.1-5"/>
    <property type="match status" value="1"/>
</dbReference>
<comment type="caution">
    <text evidence="17">The sequence shown here is derived from an EMBL/GenBank/DDBJ whole genome shotgun (WGS) entry which is preliminary data.</text>
</comment>
<keyword evidence="5" id="KW-1003">Cell membrane</keyword>
<dbReference type="RefSeq" id="WP_048661026.1">
    <property type="nucleotide sequence ID" value="NZ_AP025477.1"/>
</dbReference>
<dbReference type="InterPro" id="IPR004961">
    <property type="entry name" value="Lipase_chaperone"/>
</dbReference>
<evidence type="ECO:0000256" key="6">
    <source>
        <dbReference type="ARBA" id="ARBA00022519"/>
    </source>
</evidence>
<keyword evidence="9" id="KW-1133">Transmembrane helix</keyword>
<evidence type="ECO:0000256" key="3">
    <source>
        <dbReference type="ARBA" id="ARBA00010358"/>
    </source>
</evidence>
<feature type="coiled-coil region" evidence="16">
    <location>
        <begin position="227"/>
        <end position="254"/>
    </location>
</feature>
<dbReference type="SUPFAM" id="SSF158855">
    <property type="entry name" value="Lipase chaperone-like"/>
    <property type="match status" value="1"/>
</dbReference>
<evidence type="ECO:0000256" key="7">
    <source>
        <dbReference type="ARBA" id="ARBA00022692"/>
    </source>
</evidence>
<reference evidence="17 18" key="1">
    <citation type="submission" date="2014-06" db="EMBL/GenBank/DDBJ databases">
        <authorList>
            <person name="Le Roux F."/>
        </authorList>
    </citation>
    <scope>NUCLEOTIDE SEQUENCE [LARGE SCALE GENOMIC DNA]</scope>
    <source>
        <strain evidence="17 18">J5-4</strain>
    </source>
</reference>
<dbReference type="Proteomes" id="UP000049077">
    <property type="component" value="Unassembled WGS sequence"/>
</dbReference>
<evidence type="ECO:0000256" key="8">
    <source>
        <dbReference type="ARBA" id="ARBA00022963"/>
    </source>
</evidence>
<sequence length="302" mass="34470">MKKTAILSITTIALMSTAAVFLYPTFLPVKTDELNSNKKIEQNASSLKATSQQDTEIDNASAKDMMEYFVSGNNELTLEDIRDNVAKHHNQSQSAVVDEALFAKYLEYKSALTSLDVRFDTTSISAEDLQALNQALLDLQDQFFSQSEISILFTHDNRMREIALEKLLLKQEGLGEQDYQQRMDALMSEQPDYVQTSHQNQVLLQQLSSSEGLDQQDKYLKRNELVGEEAAQRLEALDQQRAEFEDALEVYQVERNDILNDAALSQLEQQETIADLRVVHFPSKQIRRVEAIERIWDKDLGE</sequence>
<keyword evidence="16" id="KW-0175">Coiled coil</keyword>
<keyword evidence="12" id="KW-0143">Chaperone</keyword>
<keyword evidence="7" id="KW-0812">Transmembrane</keyword>
<evidence type="ECO:0000256" key="12">
    <source>
        <dbReference type="ARBA" id="ARBA00023186"/>
    </source>
</evidence>
<organism evidence="17 18">
    <name type="scientific">Vibrio crassostreae</name>
    <dbReference type="NCBI Taxonomy" id="246167"/>
    <lineage>
        <taxon>Bacteria</taxon>
        <taxon>Pseudomonadati</taxon>
        <taxon>Pseudomonadota</taxon>
        <taxon>Gammaproteobacteria</taxon>
        <taxon>Vibrionales</taxon>
        <taxon>Vibrionaceae</taxon>
        <taxon>Vibrio</taxon>
    </lineage>
</organism>
<evidence type="ECO:0000313" key="18">
    <source>
        <dbReference type="Proteomes" id="UP000049077"/>
    </source>
</evidence>
<evidence type="ECO:0000256" key="16">
    <source>
        <dbReference type="SAM" id="Coils"/>
    </source>
</evidence>
<keyword evidence="10" id="KW-0443">Lipid metabolism</keyword>